<dbReference type="PROSITE" id="PS51183">
    <property type="entry name" value="JMJN"/>
    <property type="match status" value="1"/>
</dbReference>
<keyword evidence="12" id="KW-0539">Nucleus</keyword>
<dbReference type="InterPro" id="IPR003347">
    <property type="entry name" value="JmjC_dom"/>
</dbReference>
<dbReference type="InterPro" id="IPR003349">
    <property type="entry name" value="JmjN"/>
</dbReference>
<feature type="domain" description="JmjC" evidence="17">
    <location>
        <begin position="144"/>
        <end position="310"/>
    </location>
</feature>
<dbReference type="GO" id="GO:0140681">
    <property type="term" value="F:histone H3K36me2/H3K36me3 demethylase activity"/>
    <property type="evidence" value="ECO:0007669"/>
    <property type="project" value="UniProtKB-ARBA"/>
</dbReference>
<evidence type="ECO:0000256" key="9">
    <source>
        <dbReference type="ARBA" id="ARBA00023004"/>
    </source>
</evidence>
<dbReference type="Gene3D" id="2.60.120.650">
    <property type="entry name" value="Cupin"/>
    <property type="match status" value="1"/>
</dbReference>
<organism evidence="18 19">
    <name type="scientific">Dendroctonus ponderosae</name>
    <name type="common">Mountain pine beetle</name>
    <dbReference type="NCBI Taxonomy" id="77166"/>
    <lineage>
        <taxon>Eukaryota</taxon>
        <taxon>Metazoa</taxon>
        <taxon>Ecdysozoa</taxon>
        <taxon>Arthropoda</taxon>
        <taxon>Hexapoda</taxon>
        <taxon>Insecta</taxon>
        <taxon>Pterygota</taxon>
        <taxon>Neoptera</taxon>
        <taxon>Endopterygota</taxon>
        <taxon>Coleoptera</taxon>
        <taxon>Polyphaga</taxon>
        <taxon>Cucujiformia</taxon>
        <taxon>Curculionidae</taxon>
        <taxon>Scolytinae</taxon>
        <taxon>Dendroctonus</taxon>
    </lineage>
</organism>
<name>U4UIT7_DENPD</name>
<evidence type="ECO:0000256" key="1">
    <source>
        <dbReference type="ARBA" id="ARBA00001954"/>
    </source>
</evidence>
<evidence type="ECO:0000256" key="5">
    <source>
        <dbReference type="ARBA" id="ARBA00022833"/>
    </source>
</evidence>
<gene>
    <name evidence="18" type="ORF">D910_07190</name>
</gene>
<dbReference type="PROSITE" id="PS51184">
    <property type="entry name" value="JMJC"/>
    <property type="match status" value="1"/>
</dbReference>
<comment type="cofactor">
    <cofactor evidence="1">
        <name>Fe(2+)</name>
        <dbReference type="ChEBI" id="CHEBI:29033"/>
    </cofactor>
</comment>
<evidence type="ECO:0000256" key="2">
    <source>
        <dbReference type="ARBA" id="ARBA00009711"/>
    </source>
</evidence>
<dbReference type="EC" id="1.14.11.66" evidence="3"/>
<dbReference type="GO" id="GO:0000785">
    <property type="term" value="C:chromatin"/>
    <property type="evidence" value="ECO:0007669"/>
    <property type="project" value="TreeGrafter"/>
</dbReference>
<evidence type="ECO:0000256" key="12">
    <source>
        <dbReference type="ARBA" id="ARBA00023242"/>
    </source>
</evidence>
<evidence type="ECO:0000256" key="6">
    <source>
        <dbReference type="ARBA" id="ARBA00022853"/>
    </source>
</evidence>
<dbReference type="GO" id="GO:0046872">
    <property type="term" value="F:metal ion binding"/>
    <property type="evidence" value="ECO:0007669"/>
    <property type="project" value="UniProtKB-KW"/>
</dbReference>
<dbReference type="SUPFAM" id="SSF51197">
    <property type="entry name" value="Clavaminate synthase-like"/>
    <property type="match status" value="1"/>
</dbReference>
<dbReference type="GO" id="GO:0140684">
    <property type="term" value="F:histone H3K9me2/H3K9me3 demethylase activity"/>
    <property type="evidence" value="ECO:0007669"/>
    <property type="project" value="UniProtKB-EC"/>
</dbReference>
<dbReference type="SMART" id="SM00545">
    <property type="entry name" value="JmjN"/>
    <property type="match status" value="1"/>
</dbReference>
<dbReference type="Proteomes" id="UP000030742">
    <property type="component" value="Unassembled WGS sequence"/>
</dbReference>
<dbReference type="OrthoDB" id="9547406at2759"/>
<evidence type="ECO:0000256" key="8">
    <source>
        <dbReference type="ARBA" id="ARBA00023002"/>
    </source>
</evidence>
<keyword evidence="4" id="KW-0479">Metal-binding</keyword>
<dbReference type="FunFam" id="2.60.120.650:FF:000048">
    <property type="entry name" value="Lysine-specific demethylase 4A"/>
    <property type="match status" value="1"/>
</dbReference>
<keyword evidence="6" id="KW-0156">Chromatin regulator</keyword>
<sequence length="417" mass="47885">MVFRPTWEEFKNFAKYVEYMESMGAHKAGLAKVIPPPEWVPRKSGYDVQDLNLTIPAPICQVVTGKQGLYQQINIQKKPMSVRQYQELANSERYATPRHFDYEDLERKYWKNITYVAPIYGADVSGSITDNDVNVDGRSPLLTRRFEQEWNINRLGTILDFVNEDYGISIEGVNTAYLYFGMWKTTFAWHTEDMDLYSINFLHFGAPKTWYAIPPEHGRRLERLANGFFPSSYKTCQAFLRHKMTLISPQILKQYSIPYNKITQEAGEIMITFPYGYHAGFNHGFNCAESTNFACERWVEYGKRASQCTCSKDMVKISMDTFVKRFQPDRYDKWLKGEDVGPHPEEPDRKVAAPLPLPQDILCNKNNPTLPQSYMEGPFKKKKGRMMAGYPKIPARASAAADGGGPEPLIRRRPAAG</sequence>
<dbReference type="GO" id="GO:0005634">
    <property type="term" value="C:nucleus"/>
    <property type="evidence" value="ECO:0007669"/>
    <property type="project" value="TreeGrafter"/>
</dbReference>
<dbReference type="Pfam" id="PF02375">
    <property type="entry name" value="JmjN"/>
    <property type="match status" value="1"/>
</dbReference>
<dbReference type="PANTHER" id="PTHR10694">
    <property type="entry name" value="LYSINE-SPECIFIC DEMETHYLASE"/>
    <property type="match status" value="1"/>
</dbReference>
<feature type="domain" description="JmjN" evidence="16">
    <location>
        <begin position="1"/>
        <end position="42"/>
    </location>
</feature>
<evidence type="ECO:0000259" key="16">
    <source>
        <dbReference type="PROSITE" id="PS51183"/>
    </source>
</evidence>
<dbReference type="GO" id="GO:0048512">
    <property type="term" value="P:circadian behavior"/>
    <property type="evidence" value="ECO:0007669"/>
    <property type="project" value="UniProtKB-ARBA"/>
</dbReference>
<dbReference type="Pfam" id="PF02373">
    <property type="entry name" value="JmjC"/>
    <property type="match status" value="1"/>
</dbReference>
<comment type="similarity">
    <text evidence="2">Belongs to the JHDM3 histone demethylase family.</text>
</comment>
<keyword evidence="7" id="KW-0223">Dioxygenase</keyword>
<evidence type="ECO:0000256" key="4">
    <source>
        <dbReference type="ARBA" id="ARBA00022723"/>
    </source>
</evidence>
<dbReference type="GO" id="GO:0010468">
    <property type="term" value="P:regulation of gene expression"/>
    <property type="evidence" value="ECO:0007669"/>
    <property type="project" value="TreeGrafter"/>
</dbReference>
<evidence type="ECO:0000259" key="17">
    <source>
        <dbReference type="PROSITE" id="PS51184"/>
    </source>
</evidence>
<evidence type="ECO:0000256" key="13">
    <source>
        <dbReference type="ARBA" id="ARBA00049349"/>
    </source>
</evidence>
<dbReference type="PANTHER" id="PTHR10694:SF129">
    <property type="entry name" value="LYSINE-SPECIFIC DEMETHYLASE 4B-RELATED"/>
    <property type="match status" value="1"/>
</dbReference>
<feature type="region of interest" description="Disordered" evidence="15">
    <location>
        <begin position="396"/>
        <end position="417"/>
    </location>
</feature>
<dbReference type="EMBL" id="KB632191">
    <property type="protein sequence ID" value="ERL89830.1"/>
    <property type="molecule type" value="Genomic_DNA"/>
</dbReference>
<reference evidence="18 19" key="1">
    <citation type="journal article" date="2013" name="Genome Biol.">
        <title>Draft genome of the mountain pine beetle, Dendroctonus ponderosae Hopkins, a major forest pest.</title>
        <authorList>
            <person name="Keeling C.I."/>
            <person name="Yuen M.M."/>
            <person name="Liao N.Y."/>
            <person name="Docking T.R."/>
            <person name="Chan S.K."/>
            <person name="Taylor G.A."/>
            <person name="Palmquist D.L."/>
            <person name="Jackman S.D."/>
            <person name="Nguyen A."/>
            <person name="Li M."/>
            <person name="Henderson H."/>
            <person name="Janes J.K."/>
            <person name="Zhao Y."/>
            <person name="Pandoh P."/>
            <person name="Moore R."/>
            <person name="Sperling F.A."/>
            <person name="Huber D.P."/>
            <person name="Birol I."/>
            <person name="Jones S.J."/>
            <person name="Bohlmann J."/>
        </authorList>
    </citation>
    <scope>NUCLEOTIDE SEQUENCE</scope>
</reference>
<keyword evidence="11" id="KW-0804">Transcription</keyword>
<comment type="catalytic activity">
    <reaction evidence="13">
        <text>N(6),N(6),N(6)-trimethyl-L-lysyl(9)-[histone H3] + 2 2-oxoglutarate + 2 O2 = N(6)-methyl-L-lysyl(9)-[histone H3] + 2 formaldehyde + 2 succinate + 2 CO2</text>
        <dbReference type="Rhea" id="RHEA:60200"/>
        <dbReference type="Rhea" id="RHEA-COMP:15538"/>
        <dbReference type="Rhea" id="RHEA-COMP:15542"/>
        <dbReference type="ChEBI" id="CHEBI:15379"/>
        <dbReference type="ChEBI" id="CHEBI:16526"/>
        <dbReference type="ChEBI" id="CHEBI:16810"/>
        <dbReference type="ChEBI" id="CHEBI:16842"/>
        <dbReference type="ChEBI" id="CHEBI:30031"/>
        <dbReference type="ChEBI" id="CHEBI:61929"/>
        <dbReference type="ChEBI" id="CHEBI:61961"/>
        <dbReference type="EC" id="1.14.11.66"/>
    </reaction>
</comment>
<protein>
    <recommendedName>
        <fullName evidence="3">[histone H3]-trimethyl-L-lysine(9) demethylase</fullName>
        <ecNumber evidence="3">1.14.11.66</ecNumber>
    </recommendedName>
</protein>
<dbReference type="SMART" id="SM00558">
    <property type="entry name" value="JmjC"/>
    <property type="match status" value="1"/>
</dbReference>
<evidence type="ECO:0000256" key="14">
    <source>
        <dbReference type="ARBA" id="ARBA00053408"/>
    </source>
</evidence>
<evidence type="ECO:0000256" key="3">
    <source>
        <dbReference type="ARBA" id="ARBA00012900"/>
    </source>
</evidence>
<comment type="function">
    <text evidence="14">Probable histone demethylase that specifically demethylates 'Lys-9' and 'Lys-36' residues of histone H3, thereby playing a central role in histone code. Demethylation of Lys residue generates formaldehyde and succinate.</text>
</comment>
<accession>U4UIT7</accession>
<keyword evidence="9" id="KW-0408">Iron</keyword>
<evidence type="ECO:0000313" key="18">
    <source>
        <dbReference type="EMBL" id="ERL89830.1"/>
    </source>
</evidence>
<keyword evidence="10" id="KW-0805">Transcription regulation</keyword>
<dbReference type="STRING" id="77166.U4UIT7"/>
<keyword evidence="8" id="KW-0560">Oxidoreductase</keyword>
<proteinExistence type="inferred from homology"/>
<keyword evidence="5" id="KW-0862">Zinc</keyword>
<dbReference type="AlphaFoldDB" id="U4UIT7"/>
<evidence type="ECO:0000256" key="7">
    <source>
        <dbReference type="ARBA" id="ARBA00022964"/>
    </source>
</evidence>
<evidence type="ECO:0000256" key="15">
    <source>
        <dbReference type="SAM" id="MobiDB-lite"/>
    </source>
</evidence>
<evidence type="ECO:0000313" key="19">
    <source>
        <dbReference type="Proteomes" id="UP000030742"/>
    </source>
</evidence>
<evidence type="ECO:0000256" key="11">
    <source>
        <dbReference type="ARBA" id="ARBA00023163"/>
    </source>
</evidence>
<evidence type="ECO:0000256" key="10">
    <source>
        <dbReference type="ARBA" id="ARBA00023015"/>
    </source>
</evidence>